<dbReference type="GO" id="GO:0051301">
    <property type="term" value="P:cell division"/>
    <property type="evidence" value="ECO:0007669"/>
    <property type="project" value="UniProtKB-KW"/>
</dbReference>
<evidence type="ECO:0000256" key="1">
    <source>
        <dbReference type="SAM" id="Coils"/>
    </source>
</evidence>
<sequence length="62" mass="7441">MNYEERIKELISKNNKLGKVNIKLNQTLKERNETIHNQTSEIKKLKNKVGELEYRLYKVYSS</sequence>
<proteinExistence type="predicted"/>
<keyword evidence="2" id="KW-0131">Cell cycle</keyword>
<keyword evidence="1" id="KW-0175">Coiled coil</keyword>
<evidence type="ECO:0000313" key="2">
    <source>
        <dbReference type="EMBL" id="DAF49972.1"/>
    </source>
</evidence>
<accession>A0A8S5SFZ2</accession>
<feature type="coiled-coil region" evidence="1">
    <location>
        <begin position="28"/>
        <end position="55"/>
    </location>
</feature>
<protein>
    <submittedName>
        <fullName evidence="2">Cell division protein</fullName>
    </submittedName>
</protein>
<dbReference type="EMBL" id="BK032591">
    <property type="protein sequence ID" value="DAF49972.1"/>
    <property type="molecule type" value="Genomic_DNA"/>
</dbReference>
<name>A0A8S5SFZ2_9CAUD</name>
<keyword evidence="2" id="KW-0132">Cell division</keyword>
<organism evidence="2">
    <name type="scientific">Siphoviridae sp. ctxvK3</name>
    <dbReference type="NCBI Taxonomy" id="2827975"/>
    <lineage>
        <taxon>Viruses</taxon>
        <taxon>Duplodnaviria</taxon>
        <taxon>Heunggongvirae</taxon>
        <taxon>Uroviricota</taxon>
        <taxon>Caudoviricetes</taxon>
    </lineage>
</organism>
<reference evidence="2" key="1">
    <citation type="journal article" date="2021" name="Proc. Natl. Acad. Sci. U.S.A.">
        <title>A Catalog of Tens of Thousands of Viruses from Human Metagenomes Reveals Hidden Associations with Chronic Diseases.</title>
        <authorList>
            <person name="Tisza M.J."/>
            <person name="Buck C.B."/>
        </authorList>
    </citation>
    <scope>NUCLEOTIDE SEQUENCE</scope>
    <source>
        <strain evidence="2">CtxvK3</strain>
    </source>
</reference>